<comment type="cofactor">
    <cofactor evidence="1">
        <name>Zn(2+)</name>
        <dbReference type="ChEBI" id="CHEBI:29105"/>
    </cofactor>
</comment>
<evidence type="ECO:0000256" key="3">
    <source>
        <dbReference type="ARBA" id="ARBA00022801"/>
    </source>
</evidence>
<feature type="signal peptide" evidence="6">
    <location>
        <begin position="1"/>
        <end position="28"/>
    </location>
</feature>
<keyword evidence="4" id="KW-0862">Zinc</keyword>
<dbReference type="InterPro" id="IPR024087">
    <property type="entry name" value="Creatininase-like_sf"/>
</dbReference>
<dbReference type="RefSeq" id="WP_126686424.1">
    <property type="nucleotide sequence ID" value="NZ_RYYV01000019.1"/>
</dbReference>
<comment type="caution">
    <text evidence="7">The sequence shown here is derived from an EMBL/GenBank/DDBJ whole genome shotgun (WGS) entry which is preliminary data.</text>
</comment>
<protein>
    <submittedName>
        <fullName evidence="7">Creatininase family protein</fullName>
    </submittedName>
</protein>
<dbReference type="OrthoDB" id="9801445at2"/>
<dbReference type="GO" id="GO:0009231">
    <property type="term" value="P:riboflavin biosynthetic process"/>
    <property type="evidence" value="ECO:0007669"/>
    <property type="project" value="TreeGrafter"/>
</dbReference>
<evidence type="ECO:0000256" key="1">
    <source>
        <dbReference type="ARBA" id="ARBA00001947"/>
    </source>
</evidence>
<dbReference type="PANTHER" id="PTHR35005">
    <property type="entry name" value="3-DEHYDRO-SCYLLO-INOSOSE HYDROLASE"/>
    <property type="match status" value="1"/>
</dbReference>
<evidence type="ECO:0000256" key="4">
    <source>
        <dbReference type="ARBA" id="ARBA00022833"/>
    </source>
</evidence>
<reference evidence="7 8" key="1">
    <citation type="submission" date="2018-12" db="EMBL/GenBank/DDBJ databases">
        <title>Dyella dinghuensis sp. nov. DHOA06 and Dyella choica sp. nov. 4M-K27, isolated from forest soil.</title>
        <authorList>
            <person name="Qiu L.-H."/>
            <person name="Gao Z.-H."/>
        </authorList>
    </citation>
    <scope>NUCLEOTIDE SEQUENCE [LARGE SCALE GENOMIC DNA]</scope>
    <source>
        <strain evidence="7 8">4M-K27</strain>
    </source>
</reference>
<comment type="similarity">
    <text evidence="5">Belongs to the creatininase superfamily.</text>
</comment>
<evidence type="ECO:0000313" key="8">
    <source>
        <dbReference type="Proteomes" id="UP000274358"/>
    </source>
</evidence>
<evidence type="ECO:0000256" key="6">
    <source>
        <dbReference type="SAM" id="SignalP"/>
    </source>
</evidence>
<dbReference type="SUPFAM" id="SSF102215">
    <property type="entry name" value="Creatininase"/>
    <property type="match status" value="1"/>
</dbReference>
<accession>A0A3S0S7M6</accession>
<dbReference type="InterPro" id="IPR003785">
    <property type="entry name" value="Creatininase/forma_Hydrolase"/>
</dbReference>
<evidence type="ECO:0000256" key="5">
    <source>
        <dbReference type="ARBA" id="ARBA00024029"/>
    </source>
</evidence>
<dbReference type="Gene3D" id="3.40.50.10310">
    <property type="entry name" value="Creatininase"/>
    <property type="match status" value="1"/>
</dbReference>
<keyword evidence="6" id="KW-0732">Signal</keyword>
<dbReference type="GO" id="GO:0016811">
    <property type="term" value="F:hydrolase activity, acting on carbon-nitrogen (but not peptide) bonds, in linear amides"/>
    <property type="evidence" value="ECO:0007669"/>
    <property type="project" value="TreeGrafter"/>
</dbReference>
<keyword evidence="3" id="KW-0378">Hydrolase</keyword>
<name>A0A3S0S7M6_9GAMM</name>
<dbReference type="AlphaFoldDB" id="A0A3S0S7M6"/>
<feature type="chain" id="PRO_5018644061" evidence="6">
    <location>
        <begin position="29"/>
        <end position="276"/>
    </location>
</feature>
<dbReference type="EMBL" id="RYYV01000019">
    <property type="protein sequence ID" value="RUL71087.1"/>
    <property type="molecule type" value="Genomic_DNA"/>
</dbReference>
<proteinExistence type="inferred from homology"/>
<dbReference type="PANTHER" id="PTHR35005:SF1">
    <property type="entry name" value="2-AMINO-5-FORMYLAMINO-6-RIBOSYLAMINOPYRIMIDIN-4(3H)-ONE 5'-MONOPHOSPHATE DEFORMYLASE"/>
    <property type="match status" value="1"/>
</dbReference>
<evidence type="ECO:0000313" key="7">
    <source>
        <dbReference type="EMBL" id="RUL71087.1"/>
    </source>
</evidence>
<dbReference type="Pfam" id="PF02633">
    <property type="entry name" value="Creatininase"/>
    <property type="match status" value="1"/>
</dbReference>
<dbReference type="GO" id="GO:0046872">
    <property type="term" value="F:metal ion binding"/>
    <property type="evidence" value="ECO:0007669"/>
    <property type="project" value="UniProtKB-KW"/>
</dbReference>
<evidence type="ECO:0000256" key="2">
    <source>
        <dbReference type="ARBA" id="ARBA00022723"/>
    </source>
</evidence>
<sequence length="276" mass="29469">MTKRLAFRRVIASVVFVIAVIAAQGASAQTTSTVQLQNLTWTELREQIHAGKTTLIIPIGGTEQSGPYIAVGKHNVRAAYLADRIAQKLGNALVAPVVAYVPEGGYAPPTSHMRFPGTITVPDDVFEKMLEAAANSFAVHGFRNIVFLGDHGGYQKDLKQVVARLNKAWAGANARAILPAAYYEASSDGYAQLLRQRGFRDDEIGTHAGLADTSLQLAVAPQMVRTNQLRNAPKPGAADGVYGGDPRRSTAELGQIGVDAIVSRTVDAIRQETAGH</sequence>
<gene>
    <name evidence="7" type="ORF">EKH80_19275</name>
</gene>
<dbReference type="Proteomes" id="UP000274358">
    <property type="component" value="Unassembled WGS sequence"/>
</dbReference>
<keyword evidence="2" id="KW-0479">Metal-binding</keyword>
<organism evidence="7 8">
    <name type="scientific">Dyella choica</name>
    <dbReference type="NCBI Taxonomy" id="1927959"/>
    <lineage>
        <taxon>Bacteria</taxon>
        <taxon>Pseudomonadati</taxon>
        <taxon>Pseudomonadota</taxon>
        <taxon>Gammaproteobacteria</taxon>
        <taxon>Lysobacterales</taxon>
        <taxon>Rhodanobacteraceae</taxon>
        <taxon>Dyella</taxon>
    </lineage>
</organism>
<keyword evidence="8" id="KW-1185">Reference proteome</keyword>